<dbReference type="InterPro" id="IPR001839">
    <property type="entry name" value="TGF-b_C"/>
</dbReference>
<proteinExistence type="inferred from homology"/>
<dbReference type="Pfam" id="PF00019">
    <property type="entry name" value="TGF_beta"/>
    <property type="match status" value="1"/>
</dbReference>
<feature type="domain" description="TGF-beta family profile" evidence="9">
    <location>
        <begin position="309"/>
        <end position="419"/>
    </location>
</feature>
<evidence type="ECO:0000256" key="2">
    <source>
        <dbReference type="ARBA" id="ARBA00009832"/>
    </source>
</evidence>
<evidence type="ECO:0000313" key="11">
    <source>
        <dbReference type="Proteomes" id="UP001205998"/>
    </source>
</evidence>
<evidence type="ECO:0000256" key="7">
    <source>
        <dbReference type="RuleBase" id="RU000354"/>
    </source>
</evidence>
<evidence type="ECO:0000256" key="4">
    <source>
        <dbReference type="ARBA" id="ARBA00022729"/>
    </source>
</evidence>
<dbReference type="GO" id="GO:0005576">
    <property type="term" value="C:extracellular region"/>
    <property type="evidence" value="ECO:0007669"/>
    <property type="project" value="UniProtKB-SubCell"/>
</dbReference>
<evidence type="ECO:0000256" key="8">
    <source>
        <dbReference type="SAM" id="MobiDB-lite"/>
    </source>
</evidence>
<dbReference type="EMBL" id="MU545793">
    <property type="protein sequence ID" value="KAI5628360.1"/>
    <property type="molecule type" value="Genomic_DNA"/>
</dbReference>
<keyword evidence="3" id="KW-0964">Secreted</keyword>
<dbReference type="SUPFAM" id="SSF57501">
    <property type="entry name" value="Cystine-knot cytokines"/>
    <property type="match status" value="1"/>
</dbReference>
<comment type="caution">
    <text evidence="10">The sequence shown here is derived from an EMBL/GenBank/DDBJ whole genome shotgun (WGS) entry which is preliminary data.</text>
</comment>
<comment type="similarity">
    <text evidence="2">Belongs to the TGF-beta family. GDNF subfamily.</text>
</comment>
<reference evidence="10" key="1">
    <citation type="submission" date="2018-07" db="EMBL/GenBank/DDBJ databases">
        <title>Comparative genomics of catfishes provides insights into carnivory and benthic adaptation.</title>
        <authorList>
            <person name="Zhang Y."/>
            <person name="Wang D."/>
            <person name="Peng Z."/>
            <person name="Zheng S."/>
            <person name="Shao F."/>
            <person name="Tao W."/>
        </authorList>
    </citation>
    <scope>NUCLEOTIDE SEQUENCE</scope>
    <source>
        <strain evidence="10">Chongqing</strain>
    </source>
</reference>
<keyword evidence="5 7" id="KW-0339">Growth factor</keyword>
<dbReference type="GO" id="GO:0048731">
    <property type="term" value="P:system development"/>
    <property type="evidence" value="ECO:0007669"/>
    <property type="project" value="UniProtKB-ARBA"/>
</dbReference>
<evidence type="ECO:0000313" key="10">
    <source>
        <dbReference type="EMBL" id="KAI5628360.1"/>
    </source>
</evidence>
<dbReference type="PROSITE" id="PS51362">
    <property type="entry name" value="TGF_BETA_2"/>
    <property type="match status" value="1"/>
</dbReference>
<keyword evidence="11" id="KW-1185">Reference proteome</keyword>
<dbReference type="PANTHER" id="PTHR12173">
    <property type="entry name" value="GDNF SUBFAMILY OF TGF-BETA FAMILY"/>
    <property type="match status" value="1"/>
</dbReference>
<evidence type="ECO:0000256" key="6">
    <source>
        <dbReference type="ARBA" id="ARBA00023157"/>
    </source>
</evidence>
<evidence type="ECO:0000256" key="5">
    <source>
        <dbReference type="ARBA" id="ARBA00023030"/>
    </source>
</evidence>
<feature type="region of interest" description="Disordered" evidence="8">
    <location>
        <begin position="186"/>
        <end position="207"/>
    </location>
</feature>
<evidence type="ECO:0000256" key="3">
    <source>
        <dbReference type="ARBA" id="ARBA00022525"/>
    </source>
</evidence>
<organism evidence="10 11">
    <name type="scientific">Silurus asotus</name>
    <name type="common">Amur catfish</name>
    <name type="synonym">Parasilurus asotus</name>
    <dbReference type="NCBI Taxonomy" id="30991"/>
    <lineage>
        <taxon>Eukaryota</taxon>
        <taxon>Metazoa</taxon>
        <taxon>Chordata</taxon>
        <taxon>Craniata</taxon>
        <taxon>Vertebrata</taxon>
        <taxon>Euteleostomi</taxon>
        <taxon>Actinopterygii</taxon>
        <taxon>Neopterygii</taxon>
        <taxon>Teleostei</taxon>
        <taxon>Ostariophysi</taxon>
        <taxon>Siluriformes</taxon>
        <taxon>Siluridae</taxon>
        <taxon>Silurus</taxon>
    </lineage>
</organism>
<keyword evidence="6" id="KW-1015">Disulfide bond</keyword>
<accession>A0AAD5FT94</accession>
<dbReference type="Gene3D" id="2.10.90.10">
    <property type="entry name" value="Cystine-knot cytokines"/>
    <property type="match status" value="1"/>
</dbReference>
<evidence type="ECO:0000256" key="1">
    <source>
        <dbReference type="ARBA" id="ARBA00004613"/>
    </source>
</evidence>
<dbReference type="AlphaFoldDB" id="A0AAD5FT94"/>
<dbReference type="PANTHER" id="PTHR12173:SF8">
    <property type="entry name" value="PERSEPHIN"/>
    <property type="match status" value="1"/>
</dbReference>
<name>A0AAD5FT94_SILAS</name>
<sequence>MIRWNLIGIRSIKLCHRIGGKKQRRISRRKRVWDSFCPDCSHLSFRAEVRFYTQVHERSASRAQKRCPGAPLHFPLGFAELEQINTHRAAPFALQIGGTLAVYGSARFLLCLLQDLRGTVVFVMFDYCQEFSSCEGFRSSLHVKVSAPFLLQNFMEPPKALMRNRPTLHRVASGRREHYPEAGLDEVGRSTEGRGAGTMVTGASGASLTRPNGKRWWNQQDPIAASAQCHLTYWKVFFLMTVCLLEIVDGKRLEAEREESHSTTLMAQKEQRPTWAALYDPSLAEEGEEYRARWHRSLADVSEAYRKSRKERKNRKRQRENLNQDCHLEKKQMRVRDLGLGYDSDEIVLFKYCVGTCMSSRRNYDIALKILTEKGNILGRDVSTHPCCRPTRFEAVSFMDTQTNWQTIRWLSAANCSCVGNQARVIPILKKPALDHQTSTTTDRYYFSPFFLNLWSALFITSVYLSQNNLHDPNQSGFKVAHSTETASWLFLRNCMLLDQSSCHLYLSSWTFQQHLTQSTTRLSCLPLRASVSAEQHGNGLLPNWKVAHTRLLTQKKKTNSVKFCKDLSQCAVDSIISVTKHGCMTMTLRQSNSLHSERADHPQ</sequence>
<dbReference type="InterPro" id="IPR043401">
    <property type="entry name" value="GDNF_fam"/>
</dbReference>
<dbReference type="GO" id="GO:0030116">
    <property type="term" value="F:glial cell-derived neurotrophic factor receptor binding"/>
    <property type="evidence" value="ECO:0007669"/>
    <property type="project" value="InterPro"/>
</dbReference>
<dbReference type="GO" id="GO:0030971">
    <property type="term" value="F:receptor tyrosine kinase binding"/>
    <property type="evidence" value="ECO:0007669"/>
    <property type="project" value="InterPro"/>
</dbReference>
<keyword evidence="4" id="KW-0732">Signal</keyword>
<evidence type="ECO:0000259" key="9">
    <source>
        <dbReference type="PROSITE" id="PS51362"/>
    </source>
</evidence>
<comment type="subcellular location">
    <subcellularLocation>
        <location evidence="1">Secreted</location>
    </subcellularLocation>
</comment>
<gene>
    <name evidence="10" type="ORF">C0J50_2850</name>
</gene>
<dbReference type="InterPro" id="IPR029034">
    <property type="entry name" value="Cystine-knot_cytokine"/>
</dbReference>
<dbReference type="GO" id="GO:0008083">
    <property type="term" value="F:growth factor activity"/>
    <property type="evidence" value="ECO:0007669"/>
    <property type="project" value="UniProtKB-KW"/>
</dbReference>
<protein>
    <submittedName>
        <fullName evidence="10">Artemin isoform X1</fullName>
    </submittedName>
</protein>
<dbReference type="Proteomes" id="UP001205998">
    <property type="component" value="Unassembled WGS sequence"/>
</dbReference>